<accession>K1UCK1</accession>
<reference evidence="1" key="1">
    <citation type="journal article" date="2013" name="Environ. Microbiol.">
        <title>Microbiota from the distal guts of lean and obese adolescents exhibit partial functional redundancy besides clear differences in community structure.</title>
        <authorList>
            <person name="Ferrer M."/>
            <person name="Ruiz A."/>
            <person name="Lanza F."/>
            <person name="Haange S.B."/>
            <person name="Oberbach A."/>
            <person name="Till H."/>
            <person name="Bargiela R."/>
            <person name="Campoy C."/>
            <person name="Segura M.T."/>
            <person name="Richter M."/>
            <person name="von Bergen M."/>
            <person name="Seifert J."/>
            <person name="Suarez A."/>
        </authorList>
    </citation>
    <scope>NUCLEOTIDE SEQUENCE</scope>
</reference>
<name>K1UCK1_9ZZZZ</name>
<proteinExistence type="predicted"/>
<sequence>MPIDMVLSADTGMEFPEMYEHLAKLDEHLFRERG</sequence>
<comment type="caution">
    <text evidence="1">The sequence shown here is derived from an EMBL/GenBank/DDBJ whole genome shotgun (WGS) entry which is preliminary data.</text>
</comment>
<organism evidence="1">
    <name type="scientific">human gut metagenome</name>
    <dbReference type="NCBI Taxonomy" id="408170"/>
    <lineage>
        <taxon>unclassified sequences</taxon>
        <taxon>metagenomes</taxon>
        <taxon>organismal metagenomes</taxon>
    </lineage>
</organism>
<dbReference type="AlphaFoldDB" id="K1UCK1"/>
<protein>
    <submittedName>
        <fullName evidence="1">Uncharacterized protein</fullName>
    </submittedName>
</protein>
<dbReference type="EMBL" id="AJWZ01000159">
    <property type="protein sequence ID" value="EKC77709.1"/>
    <property type="molecule type" value="Genomic_DNA"/>
</dbReference>
<gene>
    <name evidence="1" type="ORF">OBE_00228</name>
</gene>
<evidence type="ECO:0000313" key="1">
    <source>
        <dbReference type="EMBL" id="EKC77709.1"/>
    </source>
</evidence>
<feature type="non-terminal residue" evidence="1">
    <location>
        <position position="34"/>
    </location>
</feature>